<organism evidence="1 2">
    <name type="scientific">Lindgomyces ingoldianus</name>
    <dbReference type="NCBI Taxonomy" id="673940"/>
    <lineage>
        <taxon>Eukaryota</taxon>
        <taxon>Fungi</taxon>
        <taxon>Dikarya</taxon>
        <taxon>Ascomycota</taxon>
        <taxon>Pezizomycotina</taxon>
        <taxon>Dothideomycetes</taxon>
        <taxon>Pleosporomycetidae</taxon>
        <taxon>Pleosporales</taxon>
        <taxon>Lindgomycetaceae</taxon>
        <taxon>Lindgomyces</taxon>
    </lineage>
</organism>
<proteinExistence type="predicted"/>
<evidence type="ECO:0000313" key="1">
    <source>
        <dbReference type="EMBL" id="KAF2476594.1"/>
    </source>
</evidence>
<protein>
    <submittedName>
        <fullName evidence="1">Uncharacterized protein</fullName>
    </submittedName>
</protein>
<name>A0ACB6RBE7_9PLEO</name>
<dbReference type="Proteomes" id="UP000799755">
    <property type="component" value="Unassembled WGS sequence"/>
</dbReference>
<gene>
    <name evidence="1" type="ORF">BDR25DRAFT_339563</name>
</gene>
<reference evidence="1" key="1">
    <citation type="journal article" date="2020" name="Stud. Mycol.">
        <title>101 Dothideomycetes genomes: a test case for predicting lifestyles and emergence of pathogens.</title>
        <authorList>
            <person name="Haridas S."/>
            <person name="Albert R."/>
            <person name="Binder M."/>
            <person name="Bloem J."/>
            <person name="Labutti K."/>
            <person name="Salamov A."/>
            <person name="Andreopoulos B."/>
            <person name="Baker S."/>
            <person name="Barry K."/>
            <person name="Bills G."/>
            <person name="Bluhm B."/>
            <person name="Cannon C."/>
            <person name="Castanera R."/>
            <person name="Culley D."/>
            <person name="Daum C."/>
            <person name="Ezra D."/>
            <person name="Gonzalez J."/>
            <person name="Henrissat B."/>
            <person name="Kuo A."/>
            <person name="Liang C."/>
            <person name="Lipzen A."/>
            <person name="Lutzoni F."/>
            <person name="Magnuson J."/>
            <person name="Mondo S."/>
            <person name="Nolan M."/>
            <person name="Ohm R."/>
            <person name="Pangilinan J."/>
            <person name="Park H.-J."/>
            <person name="Ramirez L."/>
            <person name="Alfaro M."/>
            <person name="Sun H."/>
            <person name="Tritt A."/>
            <person name="Yoshinaga Y."/>
            <person name="Zwiers L.-H."/>
            <person name="Turgeon B."/>
            <person name="Goodwin S."/>
            <person name="Spatafora J."/>
            <person name="Crous P."/>
            <person name="Grigoriev I."/>
        </authorList>
    </citation>
    <scope>NUCLEOTIDE SEQUENCE</scope>
    <source>
        <strain evidence="1">ATCC 200398</strain>
    </source>
</reference>
<keyword evidence="2" id="KW-1185">Reference proteome</keyword>
<dbReference type="EMBL" id="MU003494">
    <property type="protein sequence ID" value="KAF2476594.1"/>
    <property type="molecule type" value="Genomic_DNA"/>
</dbReference>
<sequence>MSSSEASKKRGRPKKVVEDLVETAVDVKKNSTRKASTKAAKTAKEEGKVEKATKSTKSSTAKGAKNAGGRAKAQEVKSTVAEAAKSEKEEARGATRSTKQAIPITSSSSKILQEVAAKGTLRAGNSSTTKSAPSQTQPQSSLPSKPPPPAVPSTTSPTTQASPAKSTPKIPASPTPATPSLKFTPPITRARATTVPIPTRPLNPQTPPTTTTAAPKPPPYKSTLPPPPEPSTLPNMTPEYLEGGKLPPKYRSAGRRVSAIIVGVPIIVVTSYELYQRFFLGKDMSQMYASLREQREELTKNLPSFSMSEPSTTEALAPVSPPTPESPPESGVEKSS</sequence>
<comment type="caution">
    <text evidence="1">The sequence shown here is derived from an EMBL/GenBank/DDBJ whole genome shotgun (WGS) entry which is preliminary data.</text>
</comment>
<evidence type="ECO:0000313" key="2">
    <source>
        <dbReference type="Proteomes" id="UP000799755"/>
    </source>
</evidence>
<accession>A0ACB6RBE7</accession>